<protein>
    <submittedName>
        <fullName evidence="3">GHKL domain-containing protein</fullName>
    </submittedName>
</protein>
<feature type="transmembrane region" description="Helical" evidence="1">
    <location>
        <begin position="363"/>
        <end position="380"/>
    </location>
</feature>
<dbReference type="InterPro" id="IPR032834">
    <property type="entry name" value="NatK-like_C"/>
</dbReference>
<keyword evidence="1" id="KW-1133">Transmembrane helix</keyword>
<feature type="domain" description="Sensor histidine kinase NatK-like C-terminal" evidence="2">
    <location>
        <begin position="501"/>
        <end position="601"/>
    </location>
</feature>
<dbReference type="AlphaFoldDB" id="A0A3Q8S2W4"/>
<name>A0A3Q8S2W4_9FIRM</name>
<dbReference type="Gene3D" id="3.30.565.10">
    <property type="entry name" value="Histidine kinase-like ATPase, C-terminal domain"/>
    <property type="match status" value="1"/>
</dbReference>
<evidence type="ECO:0000313" key="3">
    <source>
        <dbReference type="EMBL" id="AZK44370.1"/>
    </source>
</evidence>
<keyword evidence="1" id="KW-0812">Transmembrane</keyword>
<accession>A0A3Q8S2W4</accession>
<dbReference type="Proteomes" id="UP000278804">
    <property type="component" value="Chromosome"/>
</dbReference>
<gene>
    <name evidence="3" type="ORF">EEI45_06105</name>
</gene>
<reference evidence="3 4" key="1">
    <citation type="journal article" date="2020" name="Int. J. Syst. Evol. Microbiol.">
        <title>Description of Erysipelothrix piscisicarius sp. nov., an emergent fish pathogen, and assessment of virulence using a tiger barb (Puntigrus tetrazona) infection model.</title>
        <authorList>
            <person name="Pomaranski E.K."/>
            <person name="Griffin M.J."/>
            <person name="Camus A.C."/>
            <person name="Armwood A.R."/>
            <person name="Shelley J."/>
            <person name="Waldbieser G.C."/>
            <person name="LaFrentz B.R."/>
            <person name="Garcia J.C."/>
            <person name="Yanong R."/>
            <person name="Soto E."/>
        </authorList>
    </citation>
    <scope>NUCLEOTIDE SEQUENCE [LARGE SCALE GENOMIC DNA]</scope>
    <source>
        <strain evidence="3 4">15TAL0474</strain>
    </source>
</reference>
<dbReference type="InterPro" id="IPR036890">
    <property type="entry name" value="HATPase_C_sf"/>
</dbReference>
<feature type="transmembrane region" description="Helical" evidence="1">
    <location>
        <begin position="38"/>
        <end position="57"/>
    </location>
</feature>
<dbReference type="PANTHER" id="PTHR40448">
    <property type="entry name" value="TWO-COMPONENT SENSOR HISTIDINE KINASE"/>
    <property type="match status" value="1"/>
</dbReference>
<sequence>MTYFLMITVIAILISFFYGISWFFLNREMIALHHRKQTFFKFITLFILIQVLNNYILEFTPGLVANLLNRNLMYLVEGPVFAIQALVLSVILARDAHITYLHALSSSLFSYFITGSLFTVVTTMLYQILSPYPQFISWTILGGYILTACVAYLVSILFRISNFSDYFSKLFTSRRKSLLVTFIFWCIKDIFRIIYVYGSKSYSNTSFILGVIVVFEVILIILVISVLEHQRLILHTQRVHYLQQVQQAQSLERLTQEVRMLRHDFKNLFSSIYLAFDEGDESVQRILDQTERYMDHIDHPEPIQITQTPNDTGFVEVILNTLYELRYGFGISMILVLGGIVLLEVNGKNLEIYQYLESNRVHLILILSCLAIGSVVFLSFESVSKRIDATNAYIAEQNYYLHSLFKLQEGVRQSQKIYRDTFNQLAHQIEASGLNGGREYLRTNTLALDHQLEKEVKQTAQLANIEIMEIKSLLLGKFIEMQAKGIDYVFECMNPIKTISMHSNDFIRALGILIDNAIEAVEGYPTGYINVLLYQEDTYLKVIIENTIHEPIAIDKIFNSDYSSKGSGRGLGLQSYRSILNKYRKAVGHTSCTHQKFKQELRVEA</sequence>
<proteinExistence type="predicted"/>
<feature type="transmembrane region" description="Helical" evidence="1">
    <location>
        <begin position="72"/>
        <end position="96"/>
    </location>
</feature>
<feature type="transmembrane region" description="Helical" evidence="1">
    <location>
        <begin position="108"/>
        <end position="129"/>
    </location>
</feature>
<dbReference type="EMBL" id="CP034234">
    <property type="protein sequence ID" value="AZK44370.1"/>
    <property type="molecule type" value="Genomic_DNA"/>
</dbReference>
<evidence type="ECO:0000256" key="1">
    <source>
        <dbReference type="SAM" id="Phobius"/>
    </source>
</evidence>
<dbReference type="RefSeq" id="WP_125164544.1">
    <property type="nucleotide sequence ID" value="NZ_CP034234.1"/>
</dbReference>
<dbReference type="PANTHER" id="PTHR40448:SF1">
    <property type="entry name" value="TWO-COMPONENT SENSOR HISTIDINE KINASE"/>
    <property type="match status" value="1"/>
</dbReference>
<feature type="transmembrane region" description="Helical" evidence="1">
    <location>
        <begin position="6"/>
        <end position="26"/>
    </location>
</feature>
<dbReference type="GO" id="GO:0042802">
    <property type="term" value="F:identical protein binding"/>
    <property type="evidence" value="ECO:0007669"/>
    <property type="project" value="TreeGrafter"/>
</dbReference>
<dbReference type="KEGG" id="eri:EEI45_06105"/>
<feature type="transmembrane region" description="Helical" evidence="1">
    <location>
        <begin position="135"/>
        <end position="158"/>
    </location>
</feature>
<feature type="transmembrane region" description="Helical" evidence="1">
    <location>
        <begin position="178"/>
        <end position="195"/>
    </location>
</feature>
<dbReference type="Pfam" id="PF14501">
    <property type="entry name" value="HATPase_c_5"/>
    <property type="match status" value="1"/>
</dbReference>
<dbReference type="SUPFAM" id="SSF55874">
    <property type="entry name" value="ATPase domain of HSP90 chaperone/DNA topoisomerase II/histidine kinase"/>
    <property type="match status" value="1"/>
</dbReference>
<evidence type="ECO:0000259" key="2">
    <source>
        <dbReference type="Pfam" id="PF14501"/>
    </source>
</evidence>
<evidence type="ECO:0000313" key="4">
    <source>
        <dbReference type="Proteomes" id="UP000278804"/>
    </source>
</evidence>
<keyword evidence="1" id="KW-0472">Membrane</keyword>
<feature type="transmembrane region" description="Helical" evidence="1">
    <location>
        <begin position="325"/>
        <end position="343"/>
    </location>
</feature>
<feature type="transmembrane region" description="Helical" evidence="1">
    <location>
        <begin position="207"/>
        <end position="227"/>
    </location>
</feature>
<organism evidence="3 4">
    <name type="scientific">Erysipelothrix piscisicarius</name>
    <dbReference type="NCBI Taxonomy" id="2485784"/>
    <lineage>
        <taxon>Bacteria</taxon>
        <taxon>Bacillati</taxon>
        <taxon>Bacillota</taxon>
        <taxon>Erysipelotrichia</taxon>
        <taxon>Erysipelotrichales</taxon>
        <taxon>Erysipelotrichaceae</taxon>
        <taxon>Erysipelothrix</taxon>
    </lineage>
</organism>
<keyword evidence="4" id="KW-1185">Reference proteome</keyword>